<dbReference type="PANTHER" id="PTHR40459:SF1">
    <property type="entry name" value="CONSERVED HYPOTHETICAL ALANINE AND LEUCINE RICH PROTEIN"/>
    <property type="match status" value="1"/>
</dbReference>
<protein>
    <submittedName>
        <fullName evidence="4">Arogenate dehydrogenase</fullName>
    </submittedName>
</protein>
<dbReference type="EMBL" id="CP045032">
    <property type="protein sequence ID" value="QFQ01748.1"/>
    <property type="molecule type" value="Genomic_DNA"/>
</dbReference>
<dbReference type="SUPFAM" id="SSF51735">
    <property type="entry name" value="NAD(P)-binding Rossmann-fold domains"/>
    <property type="match status" value="1"/>
</dbReference>
<dbReference type="Pfam" id="PF10727">
    <property type="entry name" value="Rossmann-like"/>
    <property type="match status" value="1"/>
</dbReference>
<feature type="region of interest" description="Disordered" evidence="1">
    <location>
        <begin position="210"/>
        <end position="229"/>
    </location>
</feature>
<evidence type="ECO:0000313" key="5">
    <source>
        <dbReference type="Proteomes" id="UP000326711"/>
    </source>
</evidence>
<evidence type="ECO:0000259" key="3">
    <source>
        <dbReference type="Pfam" id="PF10728"/>
    </source>
</evidence>
<dbReference type="Proteomes" id="UP000326711">
    <property type="component" value="Chromosome"/>
</dbReference>
<dbReference type="InterPro" id="IPR018931">
    <property type="entry name" value="DUF2520"/>
</dbReference>
<name>A0A5J6Z3W1_9CORY</name>
<dbReference type="InterPro" id="IPR008927">
    <property type="entry name" value="6-PGluconate_DH-like_C_sf"/>
</dbReference>
<feature type="domain" description="Putative oxidoreductase/dehydrogenase Rossmann-like" evidence="2">
    <location>
        <begin position="1"/>
        <end position="119"/>
    </location>
</feature>
<evidence type="ECO:0000313" key="4">
    <source>
        <dbReference type="EMBL" id="QFQ01748.1"/>
    </source>
</evidence>
<dbReference type="RefSeq" id="WP_151902208.1">
    <property type="nucleotide sequence ID" value="NZ_CP045032.1"/>
</dbReference>
<dbReference type="SUPFAM" id="SSF48179">
    <property type="entry name" value="6-phosphogluconate dehydrogenase C-terminal domain-like"/>
    <property type="match status" value="1"/>
</dbReference>
<dbReference type="OrthoDB" id="8650434at2"/>
<dbReference type="PANTHER" id="PTHR40459">
    <property type="entry name" value="CONSERVED HYPOTHETICAL ALANINE AND LEUCINE RICH PROTEIN"/>
    <property type="match status" value="1"/>
</dbReference>
<feature type="compositionally biased region" description="Polar residues" evidence="1">
    <location>
        <begin position="218"/>
        <end position="227"/>
    </location>
</feature>
<dbReference type="Gene3D" id="1.10.1040.20">
    <property type="entry name" value="ProC-like, C-terminal domain"/>
    <property type="match status" value="1"/>
</dbReference>
<sequence>MQEPRLSVGIISAGAVGTALAEKFLQAGHHVHGVVARSESSRHRVSERIPTVPVVSLEEAAQTQLVVLAVPDPELPAVIRRVAQTTRDGQMVAHVAGAYGCDILQPVTDTGALPLAMHPVMTFGGSTQDSMNLAGCAWGVTADSEVGQTVAELLVSSLEGYAVQIPEANRPAYHAAIAYAANYVVTLLSDAQRMLDHVLGDDADGAAGAGGIGGGTGSLSSPPSHNPDSARLLDRIVRTAVDRALAERMEGVTGPVARDDAPAVLRHIEALRKLESSSHGANFSGAYIPMAERTAQMLHSLEVERVLAEFGMGLR</sequence>
<dbReference type="Gene3D" id="3.40.50.720">
    <property type="entry name" value="NAD(P)-binding Rossmann-like Domain"/>
    <property type="match status" value="1"/>
</dbReference>
<dbReference type="Pfam" id="PF10728">
    <property type="entry name" value="DUF2520"/>
    <property type="match status" value="1"/>
</dbReference>
<accession>A0A5J6Z3W1</accession>
<dbReference type="InterPro" id="IPR036291">
    <property type="entry name" value="NAD(P)-bd_dom_sf"/>
</dbReference>
<keyword evidence="5" id="KW-1185">Reference proteome</keyword>
<dbReference type="InterPro" id="IPR019665">
    <property type="entry name" value="OxRdtase/DH_put_Rossmann_dom"/>
</dbReference>
<dbReference type="KEGG" id="cuo:CUROG_01740"/>
<evidence type="ECO:0000256" key="1">
    <source>
        <dbReference type="SAM" id="MobiDB-lite"/>
    </source>
</evidence>
<dbReference type="AlphaFoldDB" id="A0A5J6Z3W1"/>
<proteinExistence type="predicted"/>
<organism evidence="4 5">
    <name type="scientific">Corynebacterium urogenitale</name>
    <dbReference type="NCBI Taxonomy" id="2487892"/>
    <lineage>
        <taxon>Bacteria</taxon>
        <taxon>Bacillati</taxon>
        <taxon>Actinomycetota</taxon>
        <taxon>Actinomycetes</taxon>
        <taxon>Mycobacteriales</taxon>
        <taxon>Corynebacteriaceae</taxon>
        <taxon>Corynebacterium</taxon>
    </lineage>
</organism>
<gene>
    <name evidence="4" type="ORF">CUROG_01740</name>
</gene>
<dbReference type="InterPro" id="IPR037108">
    <property type="entry name" value="TM1727-like_C_sf"/>
</dbReference>
<evidence type="ECO:0000259" key="2">
    <source>
        <dbReference type="Pfam" id="PF10727"/>
    </source>
</evidence>
<reference evidence="5" key="1">
    <citation type="submission" date="2019-10" db="EMBL/GenBank/DDBJ databases">
        <title>Complete genome sequence of Corynebacterium urogenitalis DSM 108747, isolated from the genital tract of a cow.</title>
        <authorList>
            <person name="Ruckert C."/>
            <person name="Ballas P."/>
            <person name="Wagener K."/>
            <person name="Drillich M."/>
            <person name="Kaempfer P."/>
            <person name="Busse H.-J."/>
            <person name="Ehling-Schulz M."/>
        </authorList>
    </citation>
    <scope>NUCLEOTIDE SEQUENCE [LARGE SCALE GENOMIC DNA]</scope>
    <source>
        <strain evidence="5">LMM 1652</strain>
    </source>
</reference>
<feature type="domain" description="DUF2520" evidence="3">
    <location>
        <begin position="136"/>
        <end position="276"/>
    </location>
</feature>